<proteinExistence type="predicted"/>
<dbReference type="Gene3D" id="3.30.565.10">
    <property type="entry name" value="Histidine kinase-like ATPase, C-terminal domain"/>
    <property type="match status" value="1"/>
</dbReference>
<dbReference type="GO" id="GO:0006355">
    <property type="term" value="P:regulation of DNA-templated transcription"/>
    <property type="evidence" value="ECO:0007669"/>
    <property type="project" value="InterPro"/>
</dbReference>
<dbReference type="InterPro" id="IPR004358">
    <property type="entry name" value="Sig_transdc_His_kin-like_C"/>
</dbReference>
<dbReference type="CDD" id="cd00082">
    <property type="entry name" value="HisKA"/>
    <property type="match status" value="1"/>
</dbReference>
<dbReference type="Gene3D" id="1.10.287.130">
    <property type="match status" value="1"/>
</dbReference>
<dbReference type="Pfam" id="PF02518">
    <property type="entry name" value="HATPase_c"/>
    <property type="match status" value="1"/>
</dbReference>
<comment type="caution">
    <text evidence="16">The sequence shown here is derived from an EMBL/GenBank/DDBJ whole genome shotgun (WGS) entry which is preliminary data.</text>
</comment>
<dbReference type="GO" id="GO:0045121">
    <property type="term" value="C:membrane raft"/>
    <property type="evidence" value="ECO:0007669"/>
    <property type="project" value="UniProtKB-SubCell"/>
</dbReference>
<dbReference type="SUPFAM" id="SSF47384">
    <property type="entry name" value="Homodimeric domain of signal transducing histidine kinase"/>
    <property type="match status" value="1"/>
</dbReference>
<dbReference type="InParanoid" id="A0A2S8SUM9"/>
<dbReference type="SMART" id="SM00065">
    <property type="entry name" value="GAF"/>
    <property type="match status" value="1"/>
</dbReference>
<evidence type="ECO:0000256" key="1">
    <source>
        <dbReference type="ARBA" id="ARBA00000085"/>
    </source>
</evidence>
<dbReference type="Pfam" id="PF00512">
    <property type="entry name" value="HisKA"/>
    <property type="match status" value="1"/>
</dbReference>
<evidence type="ECO:0000256" key="9">
    <source>
        <dbReference type="ARBA" id="ARBA00022777"/>
    </source>
</evidence>
<dbReference type="PANTHER" id="PTHR43047:SF72">
    <property type="entry name" value="OSMOSENSING HISTIDINE PROTEIN KINASE SLN1"/>
    <property type="match status" value="1"/>
</dbReference>
<dbReference type="PROSITE" id="PS50112">
    <property type="entry name" value="PAS"/>
    <property type="match status" value="1"/>
</dbReference>
<dbReference type="GO" id="GO:0009927">
    <property type="term" value="F:histidine phosphotransfer kinase activity"/>
    <property type="evidence" value="ECO:0007669"/>
    <property type="project" value="TreeGrafter"/>
</dbReference>
<dbReference type="FunCoup" id="A0A2S8SUM9">
    <property type="interactions" value="243"/>
</dbReference>
<dbReference type="InterPro" id="IPR000014">
    <property type="entry name" value="PAS"/>
</dbReference>
<dbReference type="Gene3D" id="3.30.450.40">
    <property type="match status" value="1"/>
</dbReference>
<keyword evidence="5" id="KW-1003">Cell membrane</keyword>
<dbReference type="SUPFAM" id="SSF55781">
    <property type="entry name" value="GAF domain-like"/>
    <property type="match status" value="1"/>
</dbReference>
<dbReference type="GO" id="GO:0000155">
    <property type="term" value="F:phosphorelay sensor kinase activity"/>
    <property type="evidence" value="ECO:0007669"/>
    <property type="project" value="InterPro"/>
</dbReference>
<dbReference type="InterPro" id="IPR003661">
    <property type="entry name" value="HisK_dim/P_dom"/>
</dbReference>
<dbReference type="NCBIfam" id="TIGR00229">
    <property type="entry name" value="sensory_box"/>
    <property type="match status" value="1"/>
</dbReference>
<dbReference type="EC" id="2.7.13.3" evidence="4"/>
<dbReference type="EMBL" id="NIGF01000005">
    <property type="protein sequence ID" value="PQV64502.1"/>
    <property type="molecule type" value="Genomic_DNA"/>
</dbReference>
<keyword evidence="8" id="KW-0547">Nucleotide-binding</keyword>
<feature type="domain" description="Histidine kinase" evidence="14">
    <location>
        <begin position="351"/>
        <end position="570"/>
    </location>
</feature>
<evidence type="ECO:0000256" key="4">
    <source>
        <dbReference type="ARBA" id="ARBA00012438"/>
    </source>
</evidence>
<organism evidence="16 17">
    <name type="scientific">Abditibacterium utsteinense</name>
    <dbReference type="NCBI Taxonomy" id="1960156"/>
    <lineage>
        <taxon>Bacteria</taxon>
        <taxon>Pseudomonadati</taxon>
        <taxon>Abditibacteriota</taxon>
        <taxon>Abditibacteriia</taxon>
        <taxon>Abditibacteriales</taxon>
        <taxon>Abditibacteriaceae</taxon>
        <taxon>Abditibacterium</taxon>
    </lineage>
</organism>
<dbReference type="InterPro" id="IPR003594">
    <property type="entry name" value="HATPase_dom"/>
</dbReference>
<evidence type="ECO:0000256" key="5">
    <source>
        <dbReference type="ARBA" id="ARBA00022475"/>
    </source>
</evidence>
<keyword evidence="11" id="KW-0902">Two-component regulatory system</keyword>
<dbReference type="SUPFAM" id="SSF55874">
    <property type="entry name" value="ATPase domain of HSP90 chaperone/DNA topoisomerase II/histidine kinase"/>
    <property type="match status" value="1"/>
</dbReference>
<evidence type="ECO:0000256" key="12">
    <source>
        <dbReference type="ARBA" id="ARBA00023136"/>
    </source>
</evidence>
<dbReference type="InterPro" id="IPR036890">
    <property type="entry name" value="HATPase_C_sf"/>
</dbReference>
<feature type="region of interest" description="Disordered" evidence="13">
    <location>
        <begin position="33"/>
        <end position="57"/>
    </location>
</feature>
<evidence type="ECO:0000256" key="7">
    <source>
        <dbReference type="ARBA" id="ARBA00022679"/>
    </source>
</evidence>
<dbReference type="GO" id="GO:0005524">
    <property type="term" value="F:ATP binding"/>
    <property type="evidence" value="ECO:0007669"/>
    <property type="project" value="UniProtKB-KW"/>
</dbReference>
<dbReference type="FunFam" id="1.10.287.130:FF:000001">
    <property type="entry name" value="Two-component sensor histidine kinase"/>
    <property type="match status" value="1"/>
</dbReference>
<dbReference type="InterPro" id="IPR003018">
    <property type="entry name" value="GAF"/>
</dbReference>
<protein>
    <recommendedName>
        <fullName evidence="4">histidine kinase</fullName>
        <ecNumber evidence="4">2.7.13.3</ecNumber>
    </recommendedName>
</protein>
<evidence type="ECO:0000256" key="11">
    <source>
        <dbReference type="ARBA" id="ARBA00023012"/>
    </source>
</evidence>
<dbReference type="SUPFAM" id="SSF55785">
    <property type="entry name" value="PYP-like sensor domain (PAS domain)"/>
    <property type="match status" value="1"/>
</dbReference>
<evidence type="ECO:0000256" key="8">
    <source>
        <dbReference type="ARBA" id="ARBA00022741"/>
    </source>
</evidence>
<dbReference type="SMART" id="SM00091">
    <property type="entry name" value="PAS"/>
    <property type="match status" value="1"/>
</dbReference>
<dbReference type="PRINTS" id="PR00344">
    <property type="entry name" value="BCTRLSENSOR"/>
</dbReference>
<dbReference type="CDD" id="cd16922">
    <property type="entry name" value="HATPase_EvgS-ArcB-TorS-like"/>
    <property type="match status" value="1"/>
</dbReference>
<evidence type="ECO:0000313" key="17">
    <source>
        <dbReference type="Proteomes" id="UP000237684"/>
    </source>
</evidence>
<dbReference type="PROSITE" id="PS50109">
    <property type="entry name" value="HIS_KIN"/>
    <property type="match status" value="1"/>
</dbReference>
<gene>
    <name evidence="16" type="ORF">B1R32_105185</name>
</gene>
<dbReference type="FunFam" id="3.30.565.10:FF:000023">
    <property type="entry name" value="PAS domain-containing sensor histidine kinase"/>
    <property type="match status" value="1"/>
</dbReference>
<evidence type="ECO:0000256" key="3">
    <source>
        <dbReference type="ARBA" id="ARBA00004314"/>
    </source>
</evidence>
<dbReference type="InterPro" id="IPR005467">
    <property type="entry name" value="His_kinase_dom"/>
</dbReference>
<dbReference type="SMART" id="SM00388">
    <property type="entry name" value="HisKA"/>
    <property type="match status" value="1"/>
</dbReference>
<keyword evidence="12" id="KW-0472">Membrane</keyword>
<dbReference type="Proteomes" id="UP000237684">
    <property type="component" value="Unassembled WGS sequence"/>
</dbReference>
<dbReference type="InterPro" id="IPR013767">
    <property type="entry name" value="PAS_fold"/>
</dbReference>
<dbReference type="AlphaFoldDB" id="A0A2S8SUM9"/>
<evidence type="ECO:0000256" key="13">
    <source>
        <dbReference type="SAM" id="MobiDB-lite"/>
    </source>
</evidence>
<comment type="subcellular location">
    <subcellularLocation>
        <location evidence="2">Cell membrane</location>
    </subcellularLocation>
    <subcellularLocation>
        <location evidence="3">Membrane raft</location>
        <topology evidence="3">Multi-pass membrane protein</topology>
    </subcellularLocation>
</comment>
<keyword evidence="6" id="KW-0597">Phosphoprotein</keyword>
<dbReference type="RefSeq" id="WP_105483284.1">
    <property type="nucleotide sequence ID" value="NZ_NIGF01000005.1"/>
</dbReference>
<reference evidence="16 17" key="1">
    <citation type="journal article" date="2018" name="Syst. Appl. Microbiol.">
        <title>Abditibacterium utsteinense sp. nov., the first cultivated member of candidate phylum FBP, isolated from ice-free Antarctic soil samples.</title>
        <authorList>
            <person name="Tahon G."/>
            <person name="Tytgat B."/>
            <person name="Lebbe L."/>
            <person name="Carlier A."/>
            <person name="Willems A."/>
        </authorList>
    </citation>
    <scope>NUCLEOTIDE SEQUENCE [LARGE SCALE GENOMIC DNA]</scope>
    <source>
        <strain evidence="16 17">LMG 29911</strain>
    </source>
</reference>
<dbReference type="Pfam" id="PF01590">
    <property type="entry name" value="GAF"/>
    <property type="match status" value="1"/>
</dbReference>
<dbReference type="PANTHER" id="PTHR43047">
    <property type="entry name" value="TWO-COMPONENT HISTIDINE PROTEIN KINASE"/>
    <property type="match status" value="1"/>
</dbReference>
<sequence>MSRFFDFPRHFPASDTGCGDFGAARSWREELPADETQLPETQLPETQLSPRVESGLPSATELEQTLKRLMQRISMLVQAEKCVFLLHDKERGELVARPPALGFSREQLRALRVPLDDGVAARAFLHGEPVVVDDATTLDAADKPWLVALDARNLIAYPLVLERRDEQERLADKQTVGVFLVVNKRGNVAFSPEDLRLLSVMARQVTAVIADAQIYLQLTEEKEQLQATLQSLGSGVVMVESTGHISLVNSAARALFGLEEGEGIGVRYDEVIEEEPIRKLLFDAVKGGKEGGVEIDIESHGDHEPRIYQAQTAFVRGERNGFPAVLGVVMIFNDITEIRNVERMKTAFVSTVSHELRTPLTSIKGFVSTLLQDTEGYFDAESRQEFYEIIDTECDRLRRLIDDLLNVSRIESGRALQMNWSLFEPLAVVEKVMQAQRSYTDKHHLMLDYSGEVPKLLGDSDKFDQILTNLLSNAIKYSPKGGEVRVVVDLTEHDLFMRISDQGIGIPRDKLPRIFEKFERIDNRDTRQAGGTGIGLFLVKHLVEQHQGEIKVESEIGKGSTFIVRLPLRPQIALDEMKEHGREA</sequence>
<comment type="catalytic activity">
    <reaction evidence="1">
        <text>ATP + protein L-histidine = ADP + protein N-phospho-L-histidine.</text>
        <dbReference type="EC" id="2.7.13.3"/>
    </reaction>
</comment>
<dbReference type="InterPro" id="IPR029016">
    <property type="entry name" value="GAF-like_dom_sf"/>
</dbReference>
<name>A0A2S8SUM9_9BACT</name>
<dbReference type="GO" id="GO:0005886">
    <property type="term" value="C:plasma membrane"/>
    <property type="evidence" value="ECO:0007669"/>
    <property type="project" value="UniProtKB-SubCell"/>
</dbReference>
<dbReference type="OrthoDB" id="9777816at2"/>
<keyword evidence="17" id="KW-1185">Reference proteome</keyword>
<evidence type="ECO:0000256" key="10">
    <source>
        <dbReference type="ARBA" id="ARBA00022840"/>
    </source>
</evidence>
<keyword evidence="10" id="KW-0067">ATP-binding</keyword>
<dbReference type="CDD" id="cd00130">
    <property type="entry name" value="PAS"/>
    <property type="match status" value="1"/>
</dbReference>
<evidence type="ECO:0000259" key="14">
    <source>
        <dbReference type="PROSITE" id="PS50109"/>
    </source>
</evidence>
<feature type="domain" description="PAS" evidence="15">
    <location>
        <begin position="221"/>
        <end position="265"/>
    </location>
</feature>
<evidence type="ECO:0000256" key="2">
    <source>
        <dbReference type="ARBA" id="ARBA00004236"/>
    </source>
</evidence>
<keyword evidence="9 16" id="KW-0418">Kinase</keyword>
<dbReference type="InterPro" id="IPR036097">
    <property type="entry name" value="HisK_dim/P_sf"/>
</dbReference>
<evidence type="ECO:0000313" key="16">
    <source>
        <dbReference type="EMBL" id="PQV64502.1"/>
    </source>
</evidence>
<keyword evidence="7" id="KW-0808">Transferase</keyword>
<dbReference type="Gene3D" id="3.30.450.20">
    <property type="entry name" value="PAS domain"/>
    <property type="match status" value="1"/>
</dbReference>
<accession>A0A2S8SUM9</accession>
<dbReference type="Pfam" id="PF00989">
    <property type="entry name" value="PAS"/>
    <property type="match status" value="1"/>
</dbReference>
<dbReference type="InterPro" id="IPR035965">
    <property type="entry name" value="PAS-like_dom_sf"/>
</dbReference>
<dbReference type="SMART" id="SM00387">
    <property type="entry name" value="HATPase_c"/>
    <property type="match status" value="1"/>
</dbReference>
<evidence type="ECO:0000256" key="6">
    <source>
        <dbReference type="ARBA" id="ARBA00022553"/>
    </source>
</evidence>
<feature type="compositionally biased region" description="Polar residues" evidence="13">
    <location>
        <begin position="38"/>
        <end position="49"/>
    </location>
</feature>
<evidence type="ECO:0000259" key="15">
    <source>
        <dbReference type="PROSITE" id="PS50112"/>
    </source>
</evidence>